<dbReference type="GO" id="GO:0000731">
    <property type="term" value="P:DNA synthesis involved in DNA repair"/>
    <property type="evidence" value="ECO:0007669"/>
    <property type="project" value="TreeGrafter"/>
</dbReference>
<dbReference type="PANTHER" id="PTHR32182">
    <property type="entry name" value="DNA REPLICATION AND REPAIR PROTEIN RECF"/>
    <property type="match status" value="1"/>
</dbReference>
<feature type="domain" description="Rad50/SbcC-type AAA" evidence="1">
    <location>
        <begin position="6"/>
        <end position="84"/>
    </location>
</feature>
<dbReference type="AlphaFoldDB" id="X0SQN2"/>
<dbReference type="Pfam" id="PF13476">
    <property type="entry name" value="AAA_23"/>
    <property type="match status" value="1"/>
</dbReference>
<name>X0SQN2_9ZZZZ</name>
<dbReference type="GO" id="GO:0006302">
    <property type="term" value="P:double-strand break repair"/>
    <property type="evidence" value="ECO:0007669"/>
    <property type="project" value="InterPro"/>
</dbReference>
<sequence>MIVTHLKITNLRAMEAAEFRFQPGFNLIVGVNGVGKTSVLDALGVCLSAVMKQTNKLRTRVESFTRDDIRVGVDALTVECGIRLGEKDYAYLVHKPRETSVPQEKKAGMPREQVYDTPERTEFLGKPPAPVSGREFGGRPLAVLFSTNRAVPSERAPSKGVAAGGVAAAFADAFAHRELRIGEFAAWMRVQETLRKESPTAGRVLAAFEKAVSRFLPEYENLRQGENDGHQLWIDR</sequence>
<evidence type="ECO:0000259" key="1">
    <source>
        <dbReference type="Pfam" id="PF13476"/>
    </source>
</evidence>
<comment type="caution">
    <text evidence="2">The sequence shown here is derived from an EMBL/GenBank/DDBJ whole genome shotgun (WGS) entry which is preliminary data.</text>
</comment>
<organism evidence="2">
    <name type="scientific">marine sediment metagenome</name>
    <dbReference type="NCBI Taxonomy" id="412755"/>
    <lineage>
        <taxon>unclassified sequences</taxon>
        <taxon>metagenomes</taxon>
        <taxon>ecological metagenomes</taxon>
    </lineage>
</organism>
<dbReference type="SUPFAM" id="SSF52540">
    <property type="entry name" value="P-loop containing nucleoside triphosphate hydrolases"/>
    <property type="match status" value="1"/>
</dbReference>
<dbReference type="Gene3D" id="3.40.50.300">
    <property type="entry name" value="P-loop containing nucleotide triphosphate hydrolases"/>
    <property type="match status" value="1"/>
</dbReference>
<dbReference type="GO" id="GO:0016887">
    <property type="term" value="F:ATP hydrolysis activity"/>
    <property type="evidence" value="ECO:0007669"/>
    <property type="project" value="InterPro"/>
</dbReference>
<dbReference type="PANTHER" id="PTHR32182:SF22">
    <property type="entry name" value="ATP-DEPENDENT ENDONUCLEASE, OLD FAMILY-RELATED"/>
    <property type="match status" value="1"/>
</dbReference>
<feature type="non-terminal residue" evidence="2">
    <location>
        <position position="236"/>
    </location>
</feature>
<reference evidence="2" key="1">
    <citation type="journal article" date="2014" name="Front. Microbiol.">
        <title>High frequency of phylogenetically diverse reductive dehalogenase-homologous genes in deep subseafloor sedimentary metagenomes.</title>
        <authorList>
            <person name="Kawai M."/>
            <person name="Futagami T."/>
            <person name="Toyoda A."/>
            <person name="Takaki Y."/>
            <person name="Nishi S."/>
            <person name="Hori S."/>
            <person name="Arai W."/>
            <person name="Tsubouchi T."/>
            <person name="Morono Y."/>
            <person name="Uchiyama I."/>
            <person name="Ito T."/>
            <person name="Fujiyama A."/>
            <person name="Inagaki F."/>
            <person name="Takami H."/>
        </authorList>
    </citation>
    <scope>NUCLEOTIDE SEQUENCE</scope>
    <source>
        <strain evidence="2">Expedition CK06-06</strain>
    </source>
</reference>
<evidence type="ECO:0000313" key="2">
    <source>
        <dbReference type="EMBL" id="GAF78192.1"/>
    </source>
</evidence>
<dbReference type="InterPro" id="IPR038729">
    <property type="entry name" value="Rad50/SbcC_AAA"/>
</dbReference>
<protein>
    <recommendedName>
        <fullName evidence="1">Rad50/SbcC-type AAA domain-containing protein</fullName>
    </recommendedName>
</protein>
<gene>
    <name evidence="2" type="ORF">S01H1_06052</name>
</gene>
<dbReference type="InterPro" id="IPR027417">
    <property type="entry name" value="P-loop_NTPase"/>
</dbReference>
<dbReference type="EMBL" id="BARS01003140">
    <property type="protein sequence ID" value="GAF78192.1"/>
    <property type="molecule type" value="Genomic_DNA"/>
</dbReference>
<proteinExistence type="predicted"/>
<accession>X0SQN2</accession>